<dbReference type="Proteomes" id="UP001148662">
    <property type="component" value="Unassembled WGS sequence"/>
</dbReference>
<comment type="caution">
    <text evidence="1">The sequence shown here is derived from an EMBL/GenBank/DDBJ whole genome shotgun (WGS) entry which is preliminary data.</text>
</comment>
<organism evidence="1 2">
    <name type="scientific">Phlebia brevispora</name>
    <dbReference type="NCBI Taxonomy" id="194682"/>
    <lineage>
        <taxon>Eukaryota</taxon>
        <taxon>Fungi</taxon>
        <taxon>Dikarya</taxon>
        <taxon>Basidiomycota</taxon>
        <taxon>Agaricomycotina</taxon>
        <taxon>Agaricomycetes</taxon>
        <taxon>Polyporales</taxon>
        <taxon>Meruliaceae</taxon>
        <taxon>Phlebia</taxon>
    </lineage>
</organism>
<name>A0ACC1T3F1_9APHY</name>
<sequence>MRWPTSLTRSLAFFRNNVDKLAPRKGDKVVVAMSGGVDSSVVAGLLSREDYDLSAIYMRNWDTRDESGTDNGCEWKKDYADVLRVCKLLDIPCKLVDLSREYWIRVFEPSLAAWESGVTPNPDVWCNREVKFGALMQHITSSTSWIATGHYARKGWSSSLPVPRPQLLRSSDPSKDQTYYLSAIPERSLSRTIFPLGAYTKTEVRQMAHRWELPTADRKESMGICFVGEKRKFEDFIAQYLPPNPGNITELGSGKVVGRHEGLWRFTIGQRARVMSMADKAFVARKDMRKNEIQVVLGTHNPALFSKAIAVKNWSWIWGDSPPPAISETRGMRARVQHRHRMSDVACTEIRTQTSTSSSTSLKTELRKDRLLHFGMESGVWDVARLTRSYSRGSQAVCILFTRTLIADMKPIWTAITD</sequence>
<evidence type="ECO:0000313" key="1">
    <source>
        <dbReference type="EMBL" id="KAJ3552140.1"/>
    </source>
</evidence>
<gene>
    <name evidence="1" type="ORF">NM688_g4307</name>
</gene>
<proteinExistence type="predicted"/>
<evidence type="ECO:0000313" key="2">
    <source>
        <dbReference type="Proteomes" id="UP001148662"/>
    </source>
</evidence>
<keyword evidence="2" id="KW-1185">Reference proteome</keyword>
<reference evidence="1" key="1">
    <citation type="submission" date="2022-07" db="EMBL/GenBank/DDBJ databases">
        <title>Genome Sequence of Phlebia brevispora.</title>
        <authorList>
            <person name="Buettner E."/>
        </authorList>
    </citation>
    <scope>NUCLEOTIDE SEQUENCE</scope>
    <source>
        <strain evidence="1">MPL23</strain>
    </source>
</reference>
<dbReference type="EMBL" id="JANHOG010000700">
    <property type="protein sequence ID" value="KAJ3552140.1"/>
    <property type="molecule type" value="Genomic_DNA"/>
</dbReference>
<accession>A0ACC1T3F1</accession>
<protein>
    <submittedName>
        <fullName evidence="1">Uncharacterized protein</fullName>
    </submittedName>
</protein>